<dbReference type="STRING" id="1890683.A0A427YUA4"/>
<dbReference type="GO" id="GO:0006629">
    <property type="term" value="P:lipid metabolic process"/>
    <property type="evidence" value="ECO:0007669"/>
    <property type="project" value="InterPro"/>
</dbReference>
<sequence>MLLLSTTLLLAGLHHTLSAVARPVVGTSSILSSPDAFNALPEGMTPLPREDMMELGRLALAVNTAYCPLDRELEPHPTQAFGAGKDRRGSTVVVSSRDPEYEMLSEEEDMNWYISYTPSTHTVTLALSSLPSTDDFLELLASDPPAAASSSSSPRQPHLVDLPEYMFPYDSNPTPRIHHSYLSALETHGAPAALALLDMLENAPAAPASNANMLRQWLSLFTGSASVLPTESVSPSVPPIQHIEIVGHGLGASIGLLVALALQLEISGPAATQYAQPLAHVDIRATLFGLPRVGDQVFANWVDELVSNPSNKLQINRVSSYADTIAHLPARHLDLAHPSIGEFWVGADPRVVYACKSEHEGAESQRCSASIPLGRSSLQDHAGPFGGVRIGANSCRRPKVDLANL</sequence>
<evidence type="ECO:0000256" key="1">
    <source>
        <dbReference type="SAM" id="SignalP"/>
    </source>
</evidence>
<dbReference type="Pfam" id="PF01764">
    <property type="entry name" value="Lipase_3"/>
    <property type="match status" value="1"/>
</dbReference>
<dbReference type="EMBL" id="RSCD01000002">
    <property type="protein sequence ID" value="RSH94581.1"/>
    <property type="molecule type" value="Genomic_DNA"/>
</dbReference>
<evidence type="ECO:0000313" key="4">
    <source>
        <dbReference type="Proteomes" id="UP000279259"/>
    </source>
</evidence>
<dbReference type="SUPFAM" id="SSF53474">
    <property type="entry name" value="alpha/beta-Hydrolases"/>
    <property type="match status" value="1"/>
</dbReference>
<evidence type="ECO:0000313" key="3">
    <source>
        <dbReference type="EMBL" id="RSH94581.1"/>
    </source>
</evidence>
<dbReference type="AlphaFoldDB" id="A0A427YUA4"/>
<feature type="signal peptide" evidence="1">
    <location>
        <begin position="1"/>
        <end position="18"/>
    </location>
</feature>
<gene>
    <name evidence="3" type="ORF">EHS25_004385</name>
</gene>
<keyword evidence="4" id="KW-1185">Reference proteome</keyword>
<reference evidence="3 4" key="1">
    <citation type="submission" date="2018-11" db="EMBL/GenBank/DDBJ databases">
        <title>Genome sequence of Saitozyma podzolica DSM 27192.</title>
        <authorList>
            <person name="Aliyu H."/>
            <person name="Gorte O."/>
            <person name="Ochsenreither K."/>
        </authorList>
    </citation>
    <scope>NUCLEOTIDE SEQUENCE [LARGE SCALE GENOMIC DNA]</scope>
    <source>
        <strain evidence="3 4">DSM 27192</strain>
    </source>
</reference>
<organism evidence="3 4">
    <name type="scientific">Saitozyma podzolica</name>
    <dbReference type="NCBI Taxonomy" id="1890683"/>
    <lineage>
        <taxon>Eukaryota</taxon>
        <taxon>Fungi</taxon>
        <taxon>Dikarya</taxon>
        <taxon>Basidiomycota</taxon>
        <taxon>Agaricomycotina</taxon>
        <taxon>Tremellomycetes</taxon>
        <taxon>Tremellales</taxon>
        <taxon>Trimorphomycetaceae</taxon>
        <taxon>Saitozyma</taxon>
    </lineage>
</organism>
<dbReference type="InterPro" id="IPR002921">
    <property type="entry name" value="Fungal_lipase-type"/>
</dbReference>
<dbReference type="Proteomes" id="UP000279259">
    <property type="component" value="Unassembled WGS sequence"/>
</dbReference>
<protein>
    <recommendedName>
        <fullName evidence="2">Fungal lipase-type domain-containing protein</fullName>
    </recommendedName>
</protein>
<name>A0A427YUA4_9TREE</name>
<proteinExistence type="predicted"/>
<dbReference type="Gene3D" id="3.40.50.1820">
    <property type="entry name" value="alpha/beta hydrolase"/>
    <property type="match status" value="1"/>
</dbReference>
<feature type="domain" description="Fungal lipase-type" evidence="2">
    <location>
        <begin position="242"/>
        <end position="331"/>
    </location>
</feature>
<keyword evidence="1" id="KW-0732">Signal</keyword>
<dbReference type="OrthoDB" id="426718at2759"/>
<feature type="chain" id="PRO_5019587413" description="Fungal lipase-type domain-containing protein" evidence="1">
    <location>
        <begin position="19"/>
        <end position="405"/>
    </location>
</feature>
<dbReference type="InterPro" id="IPR029058">
    <property type="entry name" value="AB_hydrolase_fold"/>
</dbReference>
<comment type="caution">
    <text evidence="3">The sequence shown here is derived from an EMBL/GenBank/DDBJ whole genome shotgun (WGS) entry which is preliminary data.</text>
</comment>
<accession>A0A427YUA4</accession>
<evidence type="ECO:0000259" key="2">
    <source>
        <dbReference type="Pfam" id="PF01764"/>
    </source>
</evidence>